<evidence type="ECO:0000256" key="4">
    <source>
        <dbReference type="RuleBase" id="RU003887"/>
    </source>
</evidence>
<evidence type="ECO:0000256" key="1">
    <source>
        <dbReference type="ARBA" id="ARBA00008348"/>
    </source>
</evidence>
<dbReference type="InterPro" id="IPR020094">
    <property type="entry name" value="TruA/RsuA/RluB/E/F_N"/>
</dbReference>
<accession>A0ABQ3UJJ6</accession>
<dbReference type="InterPro" id="IPR000748">
    <property type="entry name" value="PsdUridine_synth_RsuA/RluB/E/F"/>
</dbReference>
<feature type="region of interest" description="Disordered" evidence="5">
    <location>
        <begin position="1"/>
        <end position="35"/>
    </location>
</feature>
<dbReference type="SUPFAM" id="SSF55120">
    <property type="entry name" value="Pseudouridine synthase"/>
    <property type="match status" value="1"/>
</dbReference>
<evidence type="ECO:0000259" key="6">
    <source>
        <dbReference type="SMART" id="SM00363"/>
    </source>
</evidence>
<protein>
    <recommendedName>
        <fullName evidence="4">Pseudouridine synthase</fullName>
        <ecNumber evidence="4">5.4.99.-</ecNumber>
    </recommendedName>
</protein>
<name>A0ABQ3UJJ6_9CHLR</name>
<dbReference type="PROSITE" id="PS01149">
    <property type="entry name" value="PSI_RSU"/>
    <property type="match status" value="1"/>
</dbReference>
<comment type="caution">
    <text evidence="7">The sequence shown here is derived from an EMBL/GenBank/DDBJ whole genome shotgun (WGS) entry which is preliminary data.</text>
</comment>
<feature type="domain" description="RNA-binding S4" evidence="6">
    <location>
        <begin position="37"/>
        <end position="96"/>
    </location>
</feature>
<dbReference type="CDD" id="cd02870">
    <property type="entry name" value="PseudoU_synth_RsuA_like"/>
    <property type="match status" value="1"/>
</dbReference>
<dbReference type="InterPro" id="IPR042092">
    <property type="entry name" value="PsdUridine_s_RsuA/RluB/E/F_cat"/>
</dbReference>
<keyword evidence="3" id="KW-0694">RNA-binding</keyword>
<dbReference type="InterPro" id="IPR018496">
    <property type="entry name" value="PsdUridine_synth_RsuA/RluB_CS"/>
</dbReference>
<reference evidence="7 8" key="1">
    <citation type="journal article" date="2021" name="Int. J. Syst. Evol. Microbiol.">
        <title>Reticulibacter mediterranei gen. nov., sp. nov., within the new family Reticulibacteraceae fam. nov., and Ktedonospora formicarum gen. nov., sp. nov., Ktedonobacter robiniae sp. nov., Dictyobacter formicarum sp. nov. and Dictyobacter arantiisoli sp. nov., belonging to the class Ktedonobacteria.</title>
        <authorList>
            <person name="Yabe S."/>
            <person name="Zheng Y."/>
            <person name="Wang C.M."/>
            <person name="Sakai Y."/>
            <person name="Abe K."/>
            <person name="Yokota A."/>
            <person name="Donadio S."/>
            <person name="Cavaletti L."/>
            <person name="Monciardini P."/>
        </authorList>
    </citation>
    <scope>NUCLEOTIDE SEQUENCE [LARGE SCALE GENOMIC DNA]</scope>
    <source>
        <strain evidence="7 8">SOSP1-30</strain>
    </source>
</reference>
<dbReference type="Proteomes" id="UP000654345">
    <property type="component" value="Unassembled WGS sequence"/>
</dbReference>
<dbReference type="InterPro" id="IPR002942">
    <property type="entry name" value="S4_RNA-bd"/>
</dbReference>
<evidence type="ECO:0000313" key="8">
    <source>
        <dbReference type="Proteomes" id="UP000654345"/>
    </source>
</evidence>
<evidence type="ECO:0000256" key="2">
    <source>
        <dbReference type="ARBA" id="ARBA00023235"/>
    </source>
</evidence>
<dbReference type="InterPro" id="IPR006145">
    <property type="entry name" value="PsdUridine_synth_RsuA/RluA"/>
</dbReference>
<dbReference type="NCBIfam" id="TIGR00093">
    <property type="entry name" value="pseudouridine synthase"/>
    <property type="match status" value="1"/>
</dbReference>
<dbReference type="CDD" id="cd00165">
    <property type="entry name" value="S4"/>
    <property type="match status" value="1"/>
</dbReference>
<dbReference type="EC" id="5.4.99.-" evidence="4"/>
<dbReference type="SUPFAM" id="SSF55174">
    <property type="entry name" value="Alpha-L RNA-binding motif"/>
    <property type="match status" value="1"/>
</dbReference>
<proteinExistence type="inferred from homology"/>
<organism evidence="7 8">
    <name type="scientific">Ktedonobacter robiniae</name>
    <dbReference type="NCBI Taxonomy" id="2778365"/>
    <lineage>
        <taxon>Bacteria</taxon>
        <taxon>Bacillati</taxon>
        <taxon>Chloroflexota</taxon>
        <taxon>Ktedonobacteria</taxon>
        <taxon>Ktedonobacterales</taxon>
        <taxon>Ktedonobacteraceae</taxon>
        <taxon>Ktedonobacter</taxon>
    </lineage>
</organism>
<dbReference type="Pfam" id="PF01479">
    <property type="entry name" value="S4"/>
    <property type="match status" value="1"/>
</dbReference>
<keyword evidence="8" id="KW-1185">Reference proteome</keyword>
<dbReference type="PROSITE" id="PS50889">
    <property type="entry name" value="S4"/>
    <property type="match status" value="1"/>
</dbReference>
<dbReference type="Gene3D" id="3.10.290.10">
    <property type="entry name" value="RNA-binding S4 domain"/>
    <property type="match status" value="1"/>
</dbReference>
<dbReference type="Gene3D" id="3.30.70.1560">
    <property type="entry name" value="Alpha-L RNA-binding motif"/>
    <property type="match status" value="1"/>
</dbReference>
<feature type="compositionally biased region" description="Basic and acidic residues" evidence="5">
    <location>
        <begin position="1"/>
        <end position="15"/>
    </location>
</feature>
<dbReference type="Gene3D" id="3.30.70.580">
    <property type="entry name" value="Pseudouridine synthase I, catalytic domain, N-terminal subdomain"/>
    <property type="match status" value="1"/>
</dbReference>
<gene>
    <name evidence="7" type="ORF">KSB_13440</name>
</gene>
<sequence>MERGSKGTMKQREQAGSDMPEELSVQEQSSNQEAQGERLARFLAHAGVASRRHAEELIAQGRVRVNGTIITAQGTRVQPGQDRIVVDGKEIQAKAPHAYLLLHKPAGYVSTVSDPEGRATVLDLLPPELRSLRLYPVGRLDRDTSGLLLLTNDGAFAQHLTHPRYEKEKHYEVQVKGIPTERTLQALRDGVTFTEDDGKHYTSSPARVRKLSNTEQSSWLTLTIHEGRKRQVRRMLQAVDHPVLQLRRVGLGPLTLRGVAPGKWRHLTPAEIQSLLK</sequence>
<feature type="compositionally biased region" description="Polar residues" evidence="5">
    <location>
        <begin position="25"/>
        <end position="34"/>
    </location>
</feature>
<dbReference type="Pfam" id="PF00849">
    <property type="entry name" value="PseudoU_synth_2"/>
    <property type="match status" value="1"/>
</dbReference>
<evidence type="ECO:0000313" key="7">
    <source>
        <dbReference type="EMBL" id="GHO52869.1"/>
    </source>
</evidence>
<keyword evidence="2 4" id="KW-0413">Isomerase</keyword>
<dbReference type="InterPro" id="IPR036986">
    <property type="entry name" value="S4_RNA-bd_sf"/>
</dbReference>
<dbReference type="SMART" id="SM00363">
    <property type="entry name" value="S4"/>
    <property type="match status" value="1"/>
</dbReference>
<evidence type="ECO:0000256" key="3">
    <source>
        <dbReference type="PROSITE-ProRule" id="PRU00182"/>
    </source>
</evidence>
<comment type="similarity">
    <text evidence="1 4">Belongs to the pseudouridine synthase RsuA family.</text>
</comment>
<dbReference type="EMBL" id="BNJG01000001">
    <property type="protein sequence ID" value="GHO52869.1"/>
    <property type="molecule type" value="Genomic_DNA"/>
</dbReference>
<dbReference type="InterPro" id="IPR050343">
    <property type="entry name" value="RsuA_PseudoU_synthase"/>
</dbReference>
<evidence type="ECO:0000256" key="5">
    <source>
        <dbReference type="SAM" id="MobiDB-lite"/>
    </source>
</evidence>
<dbReference type="PANTHER" id="PTHR47683">
    <property type="entry name" value="PSEUDOURIDINE SYNTHASE FAMILY PROTEIN-RELATED"/>
    <property type="match status" value="1"/>
</dbReference>
<dbReference type="InterPro" id="IPR020103">
    <property type="entry name" value="PsdUridine_synth_cat_dom_sf"/>
</dbReference>
<dbReference type="PANTHER" id="PTHR47683:SF2">
    <property type="entry name" value="RNA-BINDING S4 DOMAIN-CONTAINING PROTEIN"/>
    <property type="match status" value="1"/>
</dbReference>